<evidence type="ECO:0000256" key="16">
    <source>
        <dbReference type="ARBA" id="ARBA00042798"/>
    </source>
</evidence>
<accession>A0ABY5T201</accession>
<evidence type="ECO:0000256" key="14">
    <source>
        <dbReference type="ARBA" id="ARBA00041592"/>
    </source>
</evidence>
<evidence type="ECO:0000256" key="5">
    <source>
        <dbReference type="ARBA" id="ARBA00022723"/>
    </source>
</evidence>
<evidence type="ECO:0000259" key="19">
    <source>
        <dbReference type="PROSITE" id="PS51462"/>
    </source>
</evidence>
<evidence type="ECO:0000256" key="3">
    <source>
        <dbReference type="ARBA" id="ARBA00022457"/>
    </source>
</evidence>
<evidence type="ECO:0000256" key="18">
    <source>
        <dbReference type="SAM" id="MobiDB-lite"/>
    </source>
</evidence>
<keyword evidence="4" id="KW-0235">DNA replication</keyword>
<comment type="similarity">
    <text evidence="2 17">Belongs to the Nudix hydrolase family.</text>
</comment>
<dbReference type="PROSITE" id="PS00893">
    <property type="entry name" value="NUDIX_BOX"/>
    <property type="match status" value="1"/>
</dbReference>
<evidence type="ECO:0000256" key="7">
    <source>
        <dbReference type="ARBA" id="ARBA00022801"/>
    </source>
</evidence>
<dbReference type="PANTHER" id="PTHR47707:SF1">
    <property type="entry name" value="NUDIX HYDROLASE FAMILY PROTEIN"/>
    <property type="match status" value="1"/>
</dbReference>
<dbReference type="Proteomes" id="UP001065265">
    <property type="component" value="Chromosome"/>
</dbReference>
<feature type="region of interest" description="Disordered" evidence="18">
    <location>
        <begin position="1"/>
        <end position="20"/>
    </location>
</feature>
<dbReference type="Pfam" id="PF00293">
    <property type="entry name" value="NUDIX"/>
    <property type="match status" value="1"/>
</dbReference>
<proteinExistence type="inferred from homology"/>
<sequence>MQRRPDGKAHAGLWEFPGGKVETGETPRAALVREIAEELGIAIRESDLQPAGFAETPASQGRPGIMILLYTTQHWQGEPVALEGGECGWFAPVEIAPLDRPPLDRELCRGLFG</sequence>
<keyword evidence="9" id="KW-0234">DNA repair</keyword>
<keyword evidence="21" id="KW-1185">Reference proteome</keyword>
<dbReference type="EC" id="3.6.1.55" evidence="12"/>
<evidence type="ECO:0000256" key="2">
    <source>
        <dbReference type="ARBA" id="ARBA00005582"/>
    </source>
</evidence>
<comment type="catalytic activity">
    <reaction evidence="11">
        <text>8-oxo-GTP + H2O = 8-oxo-GMP + diphosphate + H(+)</text>
        <dbReference type="Rhea" id="RHEA:67616"/>
        <dbReference type="ChEBI" id="CHEBI:15377"/>
        <dbReference type="ChEBI" id="CHEBI:15378"/>
        <dbReference type="ChEBI" id="CHEBI:33019"/>
        <dbReference type="ChEBI" id="CHEBI:143553"/>
        <dbReference type="ChEBI" id="CHEBI:145694"/>
    </reaction>
</comment>
<evidence type="ECO:0000256" key="15">
    <source>
        <dbReference type="ARBA" id="ARBA00041979"/>
    </source>
</evidence>
<keyword evidence="7 17" id="KW-0378">Hydrolase</keyword>
<evidence type="ECO:0000256" key="11">
    <source>
        <dbReference type="ARBA" id="ARBA00036904"/>
    </source>
</evidence>
<dbReference type="EMBL" id="CP092471">
    <property type="protein sequence ID" value="UVI40830.1"/>
    <property type="molecule type" value="Genomic_DNA"/>
</dbReference>
<evidence type="ECO:0000256" key="12">
    <source>
        <dbReference type="ARBA" id="ARBA00038905"/>
    </source>
</evidence>
<dbReference type="InterPro" id="IPR000086">
    <property type="entry name" value="NUDIX_hydrolase_dom"/>
</dbReference>
<evidence type="ECO:0000256" key="4">
    <source>
        <dbReference type="ARBA" id="ARBA00022705"/>
    </source>
</evidence>
<keyword evidence="6" id="KW-0227">DNA damage</keyword>
<gene>
    <name evidence="20" type="ORF">L1F33_13000</name>
</gene>
<evidence type="ECO:0000313" key="20">
    <source>
        <dbReference type="EMBL" id="UVI40830.1"/>
    </source>
</evidence>
<evidence type="ECO:0000256" key="6">
    <source>
        <dbReference type="ARBA" id="ARBA00022763"/>
    </source>
</evidence>
<evidence type="ECO:0000313" key="21">
    <source>
        <dbReference type="Proteomes" id="UP001065265"/>
    </source>
</evidence>
<dbReference type="PRINTS" id="PR00502">
    <property type="entry name" value="NUDIXFAMILY"/>
</dbReference>
<evidence type="ECO:0000256" key="13">
    <source>
        <dbReference type="ARBA" id="ARBA00040794"/>
    </source>
</evidence>
<keyword evidence="3" id="KW-0515">Mutator protein</keyword>
<feature type="domain" description="Nudix hydrolase" evidence="19">
    <location>
        <begin position="1"/>
        <end position="112"/>
    </location>
</feature>
<evidence type="ECO:0000256" key="10">
    <source>
        <dbReference type="ARBA" id="ARBA00035861"/>
    </source>
</evidence>
<evidence type="ECO:0000256" key="8">
    <source>
        <dbReference type="ARBA" id="ARBA00022842"/>
    </source>
</evidence>
<protein>
    <recommendedName>
        <fullName evidence="13">8-oxo-dGTP diphosphatase</fullName>
        <ecNumber evidence="12">3.6.1.55</ecNumber>
    </recommendedName>
    <alternativeName>
        <fullName evidence="16">7,8-dihydro-8-oxoguanine-triphosphatase</fullName>
    </alternativeName>
    <alternativeName>
        <fullName evidence="15">Mutator protein MutT</fullName>
    </alternativeName>
    <alternativeName>
        <fullName evidence="14">dGTP pyrophosphohydrolase</fullName>
    </alternativeName>
</protein>
<dbReference type="PROSITE" id="PS51462">
    <property type="entry name" value="NUDIX"/>
    <property type="match status" value="1"/>
</dbReference>
<comment type="catalytic activity">
    <reaction evidence="10">
        <text>8-oxo-dGTP + H2O = 8-oxo-dGMP + diphosphate + H(+)</text>
        <dbReference type="Rhea" id="RHEA:31575"/>
        <dbReference type="ChEBI" id="CHEBI:15377"/>
        <dbReference type="ChEBI" id="CHEBI:15378"/>
        <dbReference type="ChEBI" id="CHEBI:33019"/>
        <dbReference type="ChEBI" id="CHEBI:63224"/>
        <dbReference type="ChEBI" id="CHEBI:77896"/>
        <dbReference type="EC" id="3.6.1.55"/>
    </reaction>
</comment>
<keyword evidence="8" id="KW-0460">Magnesium</keyword>
<dbReference type="InterPro" id="IPR015797">
    <property type="entry name" value="NUDIX_hydrolase-like_dom_sf"/>
</dbReference>
<name>A0ABY5T201_9SPHN</name>
<dbReference type="InterPro" id="IPR020084">
    <property type="entry name" value="NUDIX_hydrolase_CS"/>
</dbReference>
<dbReference type="SUPFAM" id="SSF55811">
    <property type="entry name" value="Nudix"/>
    <property type="match status" value="1"/>
</dbReference>
<evidence type="ECO:0000256" key="17">
    <source>
        <dbReference type="RuleBase" id="RU003476"/>
    </source>
</evidence>
<dbReference type="PANTHER" id="PTHR47707">
    <property type="entry name" value="8-OXO-DGTP DIPHOSPHATASE"/>
    <property type="match status" value="1"/>
</dbReference>
<keyword evidence="5" id="KW-0479">Metal-binding</keyword>
<dbReference type="InterPro" id="IPR020476">
    <property type="entry name" value="Nudix_hydrolase"/>
</dbReference>
<comment type="cofactor">
    <cofactor evidence="1">
        <name>Mg(2+)</name>
        <dbReference type="ChEBI" id="CHEBI:18420"/>
    </cofactor>
</comment>
<reference evidence="20" key="1">
    <citation type="submission" date="2022-02" db="EMBL/GenBank/DDBJ databases">
        <title>Qipengyuania spongiae sp. nov., isolated from marine sponge.</title>
        <authorList>
            <person name="Li Z."/>
            <person name="Zhang M."/>
        </authorList>
    </citation>
    <scope>NUCLEOTIDE SEQUENCE</scope>
    <source>
        <strain evidence="20">PHS-Z21</strain>
    </source>
</reference>
<dbReference type="InterPro" id="IPR047127">
    <property type="entry name" value="MutT-like"/>
</dbReference>
<evidence type="ECO:0000256" key="1">
    <source>
        <dbReference type="ARBA" id="ARBA00001946"/>
    </source>
</evidence>
<evidence type="ECO:0000256" key="9">
    <source>
        <dbReference type="ARBA" id="ARBA00023204"/>
    </source>
</evidence>
<organism evidence="20 21">
    <name type="scientific">Qipengyuania spongiae</name>
    <dbReference type="NCBI Taxonomy" id="2909673"/>
    <lineage>
        <taxon>Bacteria</taxon>
        <taxon>Pseudomonadati</taxon>
        <taxon>Pseudomonadota</taxon>
        <taxon>Alphaproteobacteria</taxon>
        <taxon>Sphingomonadales</taxon>
        <taxon>Erythrobacteraceae</taxon>
        <taxon>Qipengyuania</taxon>
    </lineage>
</organism>
<dbReference type="Gene3D" id="3.90.79.10">
    <property type="entry name" value="Nucleoside Triphosphate Pyrophosphohydrolase"/>
    <property type="match status" value="1"/>
</dbReference>